<feature type="region of interest" description="Disordered" evidence="1">
    <location>
        <begin position="355"/>
        <end position="377"/>
    </location>
</feature>
<dbReference type="InterPro" id="IPR043519">
    <property type="entry name" value="NT_sf"/>
</dbReference>
<evidence type="ECO:0000313" key="2">
    <source>
        <dbReference type="EMBL" id="APL93625.1"/>
    </source>
</evidence>
<name>A0A1L5BL55_SPHIB</name>
<reference evidence="2 3" key="1">
    <citation type="journal article" date="2012" name="J. Bacteriol.">
        <title>Genome sequence of Sphingobium indicum B90A, a hexachlorocyclohexane-degrading bacterium.</title>
        <authorList>
            <person name="Anand S."/>
            <person name="Sangwan N."/>
            <person name="Lata P."/>
            <person name="Kaur J."/>
            <person name="Dua A."/>
            <person name="Singh A.K."/>
            <person name="Verma M."/>
            <person name="Kaur J."/>
            <person name="Khurana J.P."/>
            <person name="Khurana P."/>
            <person name="Mathur S."/>
            <person name="Lal R."/>
        </authorList>
    </citation>
    <scope>NUCLEOTIDE SEQUENCE [LARGE SCALE GENOMIC DNA]</scope>
    <source>
        <strain evidence="3">DSM 16412 / CCM 7286 / MTCC 6364 / B90A</strain>
    </source>
</reference>
<organism evidence="2 3">
    <name type="scientific">Sphingobium indicum (strain DSM 16412 / CCM 7286 / MTCC 6364 / B90A)</name>
    <dbReference type="NCBI Taxonomy" id="861109"/>
    <lineage>
        <taxon>Bacteria</taxon>
        <taxon>Pseudomonadati</taxon>
        <taxon>Pseudomonadota</taxon>
        <taxon>Alphaproteobacteria</taxon>
        <taxon>Sphingomonadales</taxon>
        <taxon>Sphingomonadaceae</taxon>
        <taxon>Sphingobium</taxon>
    </lineage>
</organism>
<dbReference type="RefSeq" id="WP_007688388.1">
    <property type="nucleotide sequence ID" value="NZ_CP013070.1"/>
</dbReference>
<dbReference type="KEGG" id="sinb:SIDU_03330"/>
<evidence type="ECO:0000256" key="1">
    <source>
        <dbReference type="SAM" id="MobiDB-lite"/>
    </source>
</evidence>
<proteinExistence type="predicted"/>
<protein>
    <recommendedName>
        <fullName evidence="4">Nucleotidyltransferase</fullName>
    </recommendedName>
</protein>
<dbReference type="SUPFAM" id="SSF81301">
    <property type="entry name" value="Nucleotidyltransferase"/>
    <property type="match status" value="1"/>
</dbReference>
<evidence type="ECO:0000313" key="3">
    <source>
        <dbReference type="Proteomes" id="UP000004550"/>
    </source>
</evidence>
<dbReference type="Proteomes" id="UP000004550">
    <property type="component" value="Chromosome"/>
</dbReference>
<accession>A0A1L5BL55</accession>
<dbReference type="EMBL" id="CP013070">
    <property type="protein sequence ID" value="APL93625.1"/>
    <property type="molecule type" value="Genomic_DNA"/>
</dbReference>
<dbReference type="AlphaFoldDB" id="A0A1L5BL55"/>
<dbReference type="Pfam" id="PF18144">
    <property type="entry name" value="SMODS"/>
    <property type="match status" value="1"/>
</dbReference>
<gene>
    <name evidence="2" type="ORF">SIDU_03330</name>
</gene>
<evidence type="ECO:0008006" key="4">
    <source>
        <dbReference type="Google" id="ProtNLM"/>
    </source>
</evidence>
<sequence length="377" mass="42160">MELRPQFDQFLRDIRPSERHKEEWKMGSRTLRTRLMADPDLSPLIVSSFLQGSVRRSTAVRPTGGKRSDVDVVIVTTIDHNAEQPAVAMKRFVPFLNEHYAGKWVQQDRSFGIELSYVDLDLVVTALPANASDRDKLLAVYRSQAVETTASLEERSDWNLSKSWNPDGAVTAFMANDAMPEADWKPHPLMLPDRMVKDWGPTHPLAQIKWTADKNRACNGHYINVVRAMKWWRQEHVDSLPKYPKGYPLEHMIGYVLPNGIESVAEGVTLAFEGIRDQFRLHAQAKMVPFLPDHGVPTHDVLKRVAVTDFVAFHAAASAAAGEARRALDSEDAAESGEIWQGLFGKCFPLPGPQGGDRARGFTSPAIAAQPKTNRFA</sequence>